<dbReference type="InterPro" id="IPR005744">
    <property type="entry name" value="Hy-lIII"/>
</dbReference>
<dbReference type="GO" id="GO:0046872">
    <property type="term" value="F:metal ion binding"/>
    <property type="evidence" value="ECO:0007669"/>
    <property type="project" value="UniProtKB-KW"/>
</dbReference>
<dbReference type="Proteomes" id="UP000245921">
    <property type="component" value="Unassembled WGS sequence"/>
</dbReference>
<feature type="binding site" evidence="6">
    <location>
        <position position="192"/>
    </location>
    <ligand>
        <name>Zn(2+)</name>
        <dbReference type="ChEBI" id="CHEBI:29105"/>
    </ligand>
</feature>
<evidence type="ECO:0000256" key="6">
    <source>
        <dbReference type="PIRSR" id="PIRSR604254-1"/>
    </source>
</evidence>
<feature type="binding site" evidence="6">
    <location>
        <position position="70"/>
    </location>
    <ligand>
        <name>Zn(2+)</name>
        <dbReference type="ChEBI" id="CHEBI:29105"/>
    </ligand>
</feature>
<dbReference type="Pfam" id="PF03006">
    <property type="entry name" value="HlyIII"/>
    <property type="match status" value="1"/>
</dbReference>
<dbReference type="AlphaFoldDB" id="A0AA45C8A4"/>
<keyword evidence="3 7" id="KW-0812">Transmembrane</keyword>
<feature type="transmembrane region" description="Helical" evidence="7">
    <location>
        <begin position="84"/>
        <end position="103"/>
    </location>
</feature>
<dbReference type="PANTHER" id="PTHR20855">
    <property type="entry name" value="ADIPOR/PROGESTIN RECEPTOR-RELATED"/>
    <property type="match status" value="1"/>
</dbReference>
<evidence type="ECO:0000256" key="5">
    <source>
        <dbReference type="ARBA" id="ARBA00023136"/>
    </source>
</evidence>
<feature type="transmembrane region" description="Helical" evidence="7">
    <location>
        <begin position="164"/>
        <end position="185"/>
    </location>
</feature>
<organism evidence="8 9">
    <name type="scientific">Oceanotoga teriensis</name>
    <dbReference type="NCBI Taxonomy" id="515440"/>
    <lineage>
        <taxon>Bacteria</taxon>
        <taxon>Thermotogati</taxon>
        <taxon>Thermotogota</taxon>
        <taxon>Thermotogae</taxon>
        <taxon>Petrotogales</taxon>
        <taxon>Petrotogaceae</taxon>
        <taxon>Oceanotoga</taxon>
    </lineage>
</organism>
<name>A0AA45C8A4_9BACT</name>
<dbReference type="EMBL" id="QGGI01000003">
    <property type="protein sequence ID" value="PWJ95970.1"/>
    <property type="molecule type" value="Genomic_DNA"/>
</dbReference>
<keyword evidence="6" id="KW-0479">Metal-binding</keyword>
<evidence type="ECO:0000256" key="7">
    <source>
        <dbReference type="SAM" id="Phobius"/>
    </source>
</evidence>
<evidence type="ECO:0000256" key="3">
    <source>
        <dbReference type="ARBA" id="ARBA00022692"/>
    </source>
</evidence>
<dbReference type="GO" id="GO:0012505">
    <property type="term" value="C:endomembrane system"/>
    <property type="evidence" value="ECO:0007669"/>
    <property type="project" value="UniProtKB-SubCell"/>
</dbReference>
<keyword evidence="4 7" id="KW-1133">Transmembrane helix</keyword>
<evidence type="ECO:0000313" key="8">
    <source>
        <dbReference type="EMBL" id="PWJ95970.1"/>
    </source>
</evidence>
<feature type="transmembrane region" description="Helical" evidence="7">
    <location>
        <begin position="54"/>
        <end position="72"/>
    </location>
</feature>
<evidence type="ECO:0000256" key="1">
    <source>
        <dbReference type="ARBA" id="ARBA00004127"/>
    </source>
</evidence>
<sequence length="216" mass="25098">MFDFDNYEKFTKGEEIANSIIHGIGILFSLAALVLMIVFSSIKGDPWKIVSTTIFGSTLLIMYTSSTLYHALTNRKAKHIFEIFDHISIYLLIAGTYTPYTLVTLRGPLGWTIFGIVWGMAVLGILFKIFFLKKHVMLSTFIYILMGWIIIIGIKQIFLNLPFWGFIWLVIGGILYTIGTIFYIWRKFKYHHAVWHIFVLFGSFSHFISIFFYIIF</sequence>
<feature type="binding site" evidence="6">
    <location>
        <position position="196"/>
    </location>
    <ligand>
        <name>Zn(2+)</name>
        <dbReference type="ChEBI" id="CHEBI:29105"/>
    </ligand>
</feature>
<dbReference type="RefSeq" id="WP_109604086.1">
    <property type="nucleotide sequence ID" value="NZ_QGGI01000003.1"/>
</dbReference>
<protein>
    <submittedName>
        <fullName evidence="8">Channel protein (Hemolysin III family)</fullName>
    </submittedName>
</protein>
<comment type="similarity">
    <text evidence="2">Belongs to the UPF0073 (Hly-III) family.</text>
</comment>
<keyword evidence="9" id="KW-1185">Reference proteome</keyword>
<comment type="caution">
    <text evidence="8">The sequence shown here is derived from an EMBL/GenBank/DDBJ whole genome shotgun (WGS) entry which is preliminary data.</text>
</comment>
<dbReference type="InterPro" id="IPR004254">
    <property type="entry name" value="AdipoR/HlyIII-related"/>
</dbReference>
<comment type="subcellular location">
    <subcellularLocation>
        <location evidence="1">Endomembrane system</location>
        <topology evidence="1">Multi-pass membrane protein</topology>
    </subcellularLocation>
</comment>
<evidence type="ECO:0000256" key="2">
    <source>
        <dbReference type="ARBA" id="ARBA00008488"/>
    </source>
</evidence>
<evidence type="ECO:0000256" key="4">
    <source>
        <dbReference type="ARBA" id="ARBA00022989"/>
    </source>
</evidence>
<proteinExistence type="inferred from homology"/>
<dbReference type="NCBIfam" id="TIGR01065">
    <property type="entry name" value="hlyIII"/>
    <property type="match status" value="1"/>
</dbReference>
<evidence type="ECO:0000313" key="9">
    <source>
        <dbReference type="Proteomes" id="UP000245921"/>
    </source>
</evidence>
<feature type="transmembrane region" description="Helical" evidence="7">
    <location>
        <begin position="20"/>
        <end position="42"/>
    </location>
</feature>
<feature type="transmembrane region" description="Helical" evidence="7">
    <location>
        <begin position="197"/>
        <end position="215"/>
    </location>
</feature>
<accession>A0AA45C8A4</accession>
<feature type="transmembrane region" description="Helical" evidence="7">
    <location>
        <begin position="138"/>
        <end position="158"/>
    </location>
</feature>
<dbReference type="GO" id="GO:0016020">
    <property type="term" value="C:membrane"/>
    <property type="evidence" value="ECO:0007669"/>
    <property type="project" value="InterPro"/>
</dbReference>
<dbReference type="GO" id="GO:0140911">
    <property type="term" value="F:pore-forming activity"/>
    <property type="evidence" value="ECO:0007669"/>
    <property type="project" value="InterPro"/>
</dbReference>
<dbReference type="PANTHER" id="PTHR20855:SF129">
    <property type="entry name" value="HEMOLYSIN-3 HOMOLOG"/>
    <property type="match status" value="1"/>
</dbReference>
<gene>
    <name evidence="8" type="ORF">C7380_103149</name>
</gene>
<keyword evidence="5 7" id="KW-0472">Membrane</keyword>
<reference evidence="8 9" key="1">
    <citation type="submission" date="2018-05" db="EMBL/GenBank/DDBJ databases">
        <title>Genomic Encyclopedia of Type Strains, Phase IV (KMG-IV): sequencing the most valuable type-strain genomes for metagenomic binning, comparative biology and taxonomic classification.</title>
        <authorList>
            <person name="Goeker M."/>
        </authorList>
    </citation>
    <scope>NUCLEOTIDE SEQUENCE [LARGE SCALE GENOMIC DNA]</scope>
    <source>
        <strain evidence="8 9">DSM 24906</strain>
    </source>
</reference>
<keyword evidence="6" id="KW-0862">Zinc</keyword>
<feature type="transmembrane region" description="Helical" evidence="7">
    <location>
        <begin position="109"/>
        <end position="131"/>
    </location>
</feature>